<feature type="domain" description="SCP" evidence="3">
    <location>
        <begin position="11"/>
        <end position="146"/>
    </location>
</feature>
<comment type="subcellular location">
    <subcellularLocation>
        <location evidence="1">Secreted</location>
    </subcellularLocation>
</comment>
<dbReference type="AlphaFoldDB" id="A0A1J1IKE8"/>
<protein>
    <submittedName>
        <fullName evidence="4">CLUMA_CG012126, isoform A</fullName>
    </submittedName>
</protein>
<keyword evidence="2" id="KW-0964">Secreted</keyword>
<evidence type="ECO:0000256" key="2">
    <source>
        <dbReference type="ARBA" id="ARBA00022525"/>
    </source>
</evidence>
<dbReference type="InterPro" id="IPR035940">
    <property type="entry name" value="CAP_sf"/>
</dbReference>
<dbReference type="InterPro" id="IPR018244">
    <property type="entry name" value="Allrgn_V5/Tpx1_CS"/>
</dbReference>
<dbReference type="PROSITE" id="PS01009">
    <property type="entry name" value="CRISP_1"/>
    <property type="match status" value="1"/>
</dbReference>
<accession>A0A1J1IKE8</accession>
<evidence type="ECO:0000259" key="3">
    <source>
        <dbReference type="SMART" id="SM00198"/>
    </source>
</evidence>
<dbReference type="PROSITE" id="PS01010">
    <property type="entry name" value="CRISP_2"/>
    <property type="match status" value="1"/>
</dbReference>
<evidence type="ECO:0000256" key="1">
    <source>
        <dbReference type="ARBA" id="ARBA00004613"/>
    </source>
</evidence>
<dbReference type="CDD" id="cd05382">
    <property type="entry name" value="CAP_GAPR1-like"/>
    <property type="match status" value="1"/>
</dbReference>
<keyword evidence="5" id="KW-1185">Reference proteome</keyword>
<dbReference type="InterPro" id="IPR002413">
    <property type="entry name" value="V5_allergen-like"/>
</dbReference>
<evidence type="ECO:0000313" key="4">
    <source>
        <dbReference type="EMBL" id="CRK98929.1"/>
    </source>
</evidence>
<dbReference type="STRING" id="568069.A0A1J1IKE8"/>
<dbReference type="Pfam" id="PF00188">
    <property type="entry name" value="CAP"/>
    <property type="match status" value="1"/>
</dbReference>
<dbReference type="Proteomes" id="UP000183832">
    <property type="component" value="Unassembled WGS sequence"/>
</dbReference>
<dbReference type="GO" id="GO:0005576">
    <property type="term" value="C:extracellular region"/>
    <property type="evidence" value="ECO:0007669"/>
    <property type="project" value="UniProtKB-SubCell"/>
</dbReference>
<dbReference type="SMART" id="SM00198">
    <property type="entry name" value="SCP"/>
    <property type="match status" value="1"/>
</dbReference>
<dbReference type="OrthoDB" id="337038at2759"/>
<dbReference type="PRINTS" id="PR00837">
    <property type="entry name" value="V5TPXLIKE"/>
</dbReference>
<dbReference type="InterPro" id="IPR001283">
    <property type="entry name" value="CRISP-related"/>
</dbReference>
<gene>
    <name evidence="4" type="ORF">CLUMA_CG012126</name>
</gene>
<evidence type="ECO:0000313" key="5">
    <source>
        <dbReference type="Proteomes" id="UP000183832"/>
    </source>
</evidence>
<name>A0A1J1IKE8_9DIPT</name>
<dbReference type="EMBL" id="CVRI01000048">
    <property type="protein sequence ID" value="CRK98929.1"/>
    <property type="molecule type" value="Genomic_DNA"/>
</dbReference>
<organism evidence="4 5">
    <name type="scientific">Clunio marinus</name>
    <dbReference type="NCBI Taxonomy" id="568069"/>
    <lineage>
        <taxon>Eukaryota</taxon>
        <taxon>Metazoa</taxon>
        <taxon>Ecdysozoa</taxon>
        <taxon>Arthropoda</taxon>
        <taxon>Hexapoda</taxon>
        <taxon>Insecta</taxon>
        <taxon>Pterygota</taxon>
        <taxon>Neoptera</taxon>
        <taxon>Endopterygota</taxon>
        <taxon>Diptera</taxon>
        <taxon>Nematocera</taxon>
        <taxon>Chironomoidea</taxon>
        <taxon>Chironomidae</taxon>
        <taxon>Clunio</taxon>
    </lineage>
</organism>
<dbReference type="InterPro" id="IPR014044">
    <property type="entry name" value="CAP_dom"/>
</dbReference>
<sequence>MNNIMGNEASEFHKQCLEAHNAYRKKHKVASLKLDKELCIYAQEWADSIAAKSVMQHRSNSKYGENIYYFYSSDPNHKVHGKDAVDVWYDEIKQHTFGVEPKTMGTGHFTQVVWKDSKHLGVGVSKNSKNQVFVVCNYDPPGNYVGRYKENVPKVGGF</sequence>
<dbReference type="InterPro" id="IPR034113">
    <property type="entry name" value="SCP_GAPR1-like"/>
</dbReference>
<reference evidence="4 5" key="1">
    <citation type="submission" date="2015-04" db="EMBL/GenBank/DDBJ databases">
        <authorList>
            <person name="Syromyatnikov M.Y."/>
            <person name="Popov V.N."/>
        </authorList>
    </citation>
    <scope>NUCLEOTIDE SEQUENCE [LARGE SCALE GENOMIC DNA]</scope>
</reference>
<dbReference type="PANTHER" id="PTHR10334">
    <property type="entry name" value="CYSTEINE-RICH SECRETORY PROTEIN-RELATED"/>
    <property type="match status" value="1"/>
</dbReference>
<dbReference type="Gene3D" id="3.40.33.10">
    <property type="entry name" value="CAP"/>
    <property type="match status" value="1"/>
</dbReference>
<proteinExistence type="predicted"/>
<dbReference type="FunFam" id="3.40.33.10:FF:000002">
    <property type="entry name" value="Golgi-associated plant pathogenesis-related protein 1"/>
    <property type="match status" value="1"/>
</dbReference>
<dbReference type="PRINTS" id="PR00838">
    <property type="entry name" value="V5ALLERGEN"/>
</dbReference>
<dbReference type="SUPFAM" id="SSF55797">
    <property type="entry name" value="PR-1-like"/>
    <property type="match status" value="1"/>
</dbReference>